<dbReference type="GO" id="GO:0030272">
    <property type="term" value="F:5-formyltetrahydrofolate cyclo-ligase activity"/>
    <property type="evidence" value="ECO:0007669"/>
    <property type="project" value="UniProtKB-EC"/>
</dbReference>
<dbReference type="EC" id="6.3.3.2" evidence="4"/>
<evidence type="ECO:0000313" key="6">
    <source>
        <dbReference type="Proteomes" id="UP001623591"/>
    </source>
</evidence>
<keyword evidence="5" id="KW-0436">Ligase</keyword>
<keyword evidence="6" id="KW-1185">Reference proteome</keyword>
<evidence type="ECO:0000313" key="5">
    <source>
        <dbReference type="EMBL" id="MFL0247839.1"/>
    </source>
</evidence>
<dbReference type="PANTHER" id="PTHR23407:SF1">
    <property type="entry name" value="5-FORMYLTETRAHYDROFOLATE CYCLO-LIGASE"/>
    <property type="match status" value="1"/>
</dbReference>
<keyword evidence="4" id="KW-0460">Magnesium</keyword>
<dbReference type="Pfam" id="PF01812">
    <property type="entry name" value="5-FTHF_cyc-lig"/>
    <property type="match status" value="1"/>
</dbReference>
<dbReference type="SUPFAM" id="SSF100950">
    <property type="entry name" value="NagB/RpiA/CoA transferase-like"/>
    <property type="match status" value="1"/>
</dbReference>
<evidence type="ECO:0000256" key="1">
    <source>
        <dbReference type="ARBA" id="ARBA00010638"/>
    </source>
</evidence>
<keyword evidence="3 4" id="KW-0067">ATP-binding</keyword>
<keyword evidence="4" id="KW-0479">Metal-binding</keyword>
<accession>A0ABW8T5I3</accession>
<name>A0ABW8T5I3_9CLOT</name>
<dbReference type="InterPro" id="IPR002698">
    <property type="entry name" value="FTHF_cligase"/>
</dbReference>
<dbReference type="EMBL" id="JBJHZZ010000009">
    <property type="protein sequence ID" value="MFL0247839.1"/>
    <property type="molecule type" value="Genomic_DNA"/>
</dbReference>
<dbReference type="PANTHER" id="PTHR23407">
    <property type="entry name" value="ATPASE INHIBITOR/5-FORMYLTETRAHYDROFOLATE CYCLO-LIGASE"/>
    <property type="match status" value="1"/>
</dbReference>
<evidence type="ECO:0000256" key="4">
    <source>
        <dbReference type="RuleBase" id="RU361279"/>
    </source>
</evidence>
<comment type="caution">
    <text evidence="5">The sequence shown here is derived from an EMBL/GenBank/DDBJ whole genome shotgun (WGS) entry which is preliminary data.</text>
</comment>
<evidence type="ECO:0000256" key="2">
    <source>
        <dbReference type="ARBA" id="ARBA00022741"/>
    </source>
</evidence>
<protein>
    <recommendedName>
        <fullName evidence="4">5-formyltetrahydrofolate cyclo-ligase</fullName>
        <ecNumber evidence="4">6.3.3.2</ecNumber>
    </recommendedName>
</protein>
<organism evidence="5 6">
    <name type="scientific">Candidatus Clostridium stratigraminis</name>
    <dbReference type="NCBI Taxonomy" id="3381661"/>
    <lineage>
        <taxon>Bacteria</taxon>
        <taxon>Bacillati</taxon>
        <taxon>Bacillota</taxon>
        <taxon>Clostridia</taxon>
        <taxon>Eubacteriales</taxon>
        <taxon>Clostridiaceae</taxon>
        <taxon>Clostridium</taxon>
    </lineage>
</organism>
<gene>
    <name evidence="5" type="ORF">ACJDUG_12745</name>
</gene>
<dbReference type="InterPro" id="IPR037171">
    <property type="entry name" value="NagB/RpiA_transferase-like"/>
</dbReference>
<comment type="catalytic activity">
    <reaction evidence="4">
        <text>(6S)-5-formyl-5,6,7,8-tetrahydrofolate + ATP = (6R)-5,10-methenyltetrahydrofolate + ADP + phosphate</text>
        <dbReference type="Rhea" id="RHEA:10488"/>
        <dbReference type="ChEBI" id="CHEBI:30616"/>
        <dbReference type="ChEBI" id="CHEBI:43474"/>
        <dbReference type="ChEBI" id="CHEBI:57455"/>
        <dbReference type="ChEBI" id="CHEBI:57457"/>
        <dbReference type="ChEBI" id="CHEBI:456216"/>
        <dbReference type="EC" id="6.3.3.2"/>
    </reaction>
</comment>
<comment type="cofactor">
    <cofactor evidence="4">
        <name>Mg(2+)</name>
        <dbReference type="ChEBI" id="CHEBI:18420"/>
    </cofactor>
</comment>
<dbReference type="InterPro" id="IPR024185">
    <property type="entry name" value="FTHF_cligase-like_sf"/>
</dbReference>
<dbReference type="NCBIfam" id="TIGR02727">
    <property type="entry name" value="MTHFS_bact"/>
    <property type="match status" value="1"/>
</dbReference>
<dbReference type="Gene3D" id="3.40.50.10420">
    <property type="entry name" value="NagB/RpiA/CoA transferase-like"/>
    <property type="match status" value="1"/>
</dbReference>
<proteinExistence type="inferred from homology"/>
<sequence length="181" mass="20370">MDKKELREYMKIIRDSMTIENKADKDSNIFSQIIMNKNYNEAKTIMTYISFGSEVDTLCIIKHALENNKIVSVPKIINKSLGMKAIKIEALGDLVKNKIGILEPVSFDNEIDAKDIDLFLIPGLAFDKNGGRIGYGAGYYDRFLKASEVSSIKMGLAYDSQLMDGVPMTENDVYMNIVIHN</sequence>
<dbReference type="RefSeq" id="WP_406770269.1">
    <property type="nucleotide sequence ID" value="NZ_JBJHZZ010000009.1"/>
</dbReference>
<comment type="similarity">
    <text evidence="1 4">Belongs to the 5-formyltetrahydrofolate cyclo-ligase family.</text>
</comment>
<reference evidence="5 6" key="1">
    <citation type="submission" date="2024-11" db="EMBL/GenBank/DDBJ databases">
        <authorList>
            <person name="Heng Y.C."/>
            <person name="Lim A.C.H."/>
            <person name="Lee J.K.Y."/>
            <person name="Kittelmann S."/>
        </authorList>
    </citation>
    <scope>NUCLEOTIDE SEQUENCE [LARGE SCALE GENOMIC DNA]</scope>
    <source>
        <strain evidence="5 6">WILCCON 0185</strain>
    </source>
</reference>
<dbReference type="PIRSF" id="PIRSF006806">
    <property type="entry name" value="FTHF_cligase"/>
    <property type="match status" value="1"/>
</dbReference>
<evidence type="ECO:0000256" key="3">
    <source>
        <dbReference type="ARBA" id="ARBA00022840"/>
    </source>
</evidence>
<dbReference type="Proteomes" id="UP001623591">
    <property type="component" value="Unassembled WGS sequence"/>
</dbReference>
<keyword evidence="2 4" id="KW-0547">Nucleotide-binding</keyword>